<evidence type="ECO:0000256" key="1">
    <source>
        <dbReference type="ARBA" id="ARBA00009437"/>
    </source>
</evidence>
<dbReference type="InterPro" id="IPR005119">
    <property type="entry name" value="LysR_subst-bd"/>
</dbReference>
<dbReference type="AlphaFoldDB" id="A0A5J6WRE1"/>
<keyword evidence="3" id="KW-0238">DNA-binding</keyword>
<dbReference type="Pfam" id="PF00126">
    <property type="entry name" value="HTH_1"/>
    <property type="match status" value="1"/>
</dbReference>
<dbReference type="Pfam" id="PF03466">
    <property type="entry name" value="LysR_substrate"/>
    <property type="match status" value="1"/>
</dbReference>
<dbReference type="RefSeq" id="WP_019441367.1">
    <property type="nucleotide sequence ID" value="NZ_ALOE01000017.1"/>
</dbReference>
<dbReference type="Gene3D" id="1.10.10.10">
    <property type="entry name" value="Winged helix-like DNA-binding domain superfamily/Winged helix DNA-binding domain"/>
    <property type="match status" value="1"/>
</dbReference>
<evidence type="ECO:0000256" key="3">
    <source>
        <dbReference type="ARBA" id="ARBA00023125"/>
    </source>
</evidence>
<dbReference type="PANTHER" id="PTHR30537:SF5">
    <property type="entry name" value="HTH-TYPE TRANSCRIPTIONAL ACTIVATOR TTDR-RELATED"/>
    <property type="match status" value="1"/>
</dbReference>
<reference evidence="6 7" key="1">
    <citation type="submission" date="2019-09" db="EMBL/GenBank/DDBJ databases">
        <title>Hybrid Assembly of the complete Genome of the Deep-Sea Bacterium Moritella marina from long Nanopore and Illumina reads.</title>
        <authorList>
            <person name="Magin S."/>
            <person name="Georgoulis A."/>
            <person name="Papadimitriou K."/>
            <person name="Iliakis G."/>
            <person name="Vorgias C.E."/>
        </authorList>
    </citation>
    <scope>NUCLEOTIDE SEQUENCE [LARGE SCALE GENOMIC DNA]</scope>
    <source>
        <strain evidence="6 7">MP-1</strain>
    </source>
</reference>
<dbReference type="OrthoDB" id="5526340at2"/>
<dbReference type="InterPro" id="IPR036390">
    <property type="entry name" value="WH_DNA-bd_sf"/>
</dbReference>
<dbReference type="Gene3D" id="3.40.190.10">
    <property type="entry name" value="Periplasmic binding protein-like II"/>
    <property type="match status" value="2"/>
</dbReference>
<evidence type="ECO:0000313" key="6">
    <source>
        <dbReference type="EMBL" id="QFI39974.1"/>
    </source>
</evidence>
<dbReference type="GO" id="GO:0003700">
    <property type="term" value="F:DNA-binding transcription factor activity"/>
    <property type="evidence" value="ECO:0007669"/>
    <property type="project" value="InterPro"/>
</dbReference>
<accession>A0A5J6WRE1</accession>
<dbReference type="KEGG" id="mmaa:FR932_20215"/>
<evidence type="ECO:0000256" key="4">
    <source>
        <dbReference type="ARBA" id="ARBA00023163"/>
    </source>
</evidence>
<dbReference type="PROSITE" id="PS50931">
    <property type="entry name" value="HTH_LYSR"/>
    <property type="match status" value="1"/>
</dbReference>
<dbReference type="GO" id="GO:0003677">
    <property type="term" value="F:DNA binding"/>
    <property type="evidence" value="ECO:0007669"/>
    <property type="project" value="UniProtKB-KW"/>
</dbReference>
<dbReference type="InterPro" id="IPR058163">
    <property type="entry name" value="LysR-type_TF_proteobact-type"/>
</dbReference>
<keyword evidence="4" id="KW-0804">Transcription</keyword>
<dbReference type="EMBL" id="CP044399">
    <property type="protein sequence ID" value="QFI39974.1"/>
    <property type="molecule type" value="Genomic_DNA"/>
</dbReference>
<evidence type="ECO:0000259" key="5">
    <source>
        <dbReference type="PROSITE" id="PS50931"/>
    </source>
</evidence>
<sequence length="300" mass="33364">MLPPQRSLLAFEAVSRLGSIGAASRELHVTQAAVSQQLKNLEQFLNCTLFIRNQRGVTLTQAAQQYLPVVSGSLQHLKLQTQILFGQQQSDVLRIKVNTSICHNWLIPKLADFTSKFAFIKLDLTLVDWPSRQPCTDVDVEITNGFIDSEGTQATPLCQEQWLMVCSPAFKQRHCDALEKNDISQLPAIQVKGYEESWMQWLCHHDIAPVSPNIQLEISNSLHGLEAVKQGIGLMLVRSLVAEKALASGELVLAMAGSMPSDSSHYIITANKRSAKVNFFCDWLEQQNTDNAMLASFSNV</sequence>
<evidence type="ECO:0000256" key="2">
    <source>
        <dbReference type="ARBA" id="ARBA00023015"/>
    </source>
</evidence>
<dbReference type="Proteomes" id="UP000327424">
    <property type="component" value="Chromosome"/>
</dbReference>
<dbReference type="SUPFAM" id="SSF46785">
    <property type="entry name" value="Winged helix' DNA-binding domain"/>
    <property type="match status" value="1"/>
</dbReference>
<protein>
    <submittedName>
        <fullName evidence="6">LysR family transcriptional regulator</fullName>
    </submittedName>
</protein>
<dbReference type="SUPFAM" id="SSF53850">
    <property type="entry name" value="Periplasmic binding protein-like II"/>
    <property type="match status" value="1"/>
</dbReference>
<dbReference type="InterPro" id="IPR000847">
    <property type="entry name" value="LysR_HTH_N"/>
</dbReference>
<evidence type="ECO:0000313" key="7">
    <source>
        <dbReference type="Proteomes" id="UP000327424"/>
    </source>
</evidence>
<dbReference type="InterPro" id="IPR036388">
    <property type="entry name" value="WH-like_DNA-bd_sf"/>
</dbReference>
<name>A0A5J6WRE1_MORMI</name>
<organism evidence="6 7">
    <name type="scientific">Moritella marina ATCC 15381</name>
    <dbReference type="NCBI Taxonomy" id="1202962"/>
    <lineage>
        <taxon>Bacteria</taxon>
        <taxon>Pseudomonadati</taxon>
        <taxon>Pseudomonadota</taxon>
        <taxon>Gammaproteobacteria</taxon>
        <taxon>Alteromonadales</taxon>
        <taxon>Moritellaceae</taxon>
        <taxon>Moritella</taxon>
    </lineage>
</organism>
<gene>
    <name evidence="6" type="ORF">FR932_20215</name>
</gene>
<keyword evidence="7" id="KW-1185">Reference proteome</keyword>
<dbReference type="PRINTS" id="PR00039">
    <property type="entry name" value="HTHLYSR"/>
</dbReference>
<keyword evidence="2" id="KW-0805">Transcription regulation</keyword>
<dbReference type="PANTHER" id="PTHR30537">
    <property type="entry name" value="HTH-TYPE TRANSCRIPTIONAL REGULATOR"/>
    <property type="match status" value="1"/>
</dbReference>
<comment type="similarity">
    <text evidence="1">Belongs to the LysR transcriptional regulatory family.</text>
</comment>
<feature type="domain" description="HTH lysR-type" evidence="5">
    <location>
        <begin position="3"/>
        <end position="60"/>
    </location>
</feature>
<proteinExistence type="inferred from homology"/>